<dbReference type="CDD" id="cd00293">
    <property type="entry name" value="USP-like"/>
    <property type="match status" value="1"/>
</dbReference>
<proteinExistence type="inferred from homology"/>
<organism evidence="3">
    <name type="scientific">freshwater metagenome</name>
    <dbReference type="NCBI Taxonomy" id="449393"/>
    <lineage>
        <taxon>unclassified sequences</taxon>
        <taxon>metagenomes</taxon>
        <taxon>ecological metagenomes</taxon>
    </lineage>
</organism>
<dbReference type="Pfam" id="PF00582">
    <property type="entry name" value="Usp"/>
    <property type="match status" value="2"/>
</dbReference>
<comment type="similarity">
    <text evidence="1">Belongs to the universal stress protein A family.</text>
</comment>
<reference evidence="3" key="1">
    <citation type="submission" date="2020-05" db="EMBL/GenBank/DDBJ databases">
        <authorList>
            <person name="Chiriac C."/>
            <person name="Salcher M."/>
            <person name="Ghai R."/>
            <person name="Kavagutti S V."/>
        </authorList>
    </citation>
    <scope>NUCLEOTIDE SEQUENCE</scope>
</reference>
<dbReference type="PANTHER" id="PTHR46268:SF6">
    <property type="entry name" value="UNIVERSAL STRESS PROTEIN UP12"/>
    <property type="match status" value="1"/>
</dbReference>
<protein>
    <submittedName>
        <fullName evidence="3">Unannotated protein</fullName>
    </submittedName>
</protein>
<dbReference type="PANTHER" id="PTHR46268">
    <property type="entry name" value="STRESS RESPONSE PROTEIN NHAX"/>
    <property type="match status" value="1"/>
</dbReference>
<dbReference type="AlphaFoldDB" id="A0A6J7EAK3"/>
<evidence type="ECO:0000259" key="2">
    <source>
        <dbReference type="Pfam" id="PF00582"/>
    </source>
</evidence>
<dbReference type="InterPro" id="IPR006016">
    <property type="entry name" value="UspA"/>
</dbReference>
<dbReference type="Gene3D" id="3.40.50.12370">
    <property type="match status" value="1"/>
</dbReference>
<dbReference type="PRINTS" id="PR01438">
    <property type="entry name" value="UNVRSLSTRESS"/>
</dbReference>
<feature type="domain" description="UspA" evidence="2">
    <location>
        <begin position="137"/>
        <end position="257"/>
    </location>
</feature>
<dbReference type="InterPro" id="IPR006015">
    <property type="entry name" value="Universal_stress_UspA"/>
</dbReference>
<name>A0A6J7EAK3_9ZZZZ</name>
<gene>
    <name evidence="3" type="ORF">UFOPK3376_01214</name>
</gene>
<sequence>MTFRHVTVPVDFSLPSLSAIGVGQILAQRSGADLQLLSIAATHGAAEAEAELQRLSHEAGPGTNWRIITTDEDPEQPLVLTILESGDDTLWCLGSHGRTAFGELLFGSISADVVRETETRIVLVGPQAAPRPDADVMLVPMDDTENSGRILATAVEVADMLKMRLRLVQVGDHGLPSDSAESSYIRHEAAKLPAPHNLDYDVLHGNVESAINDYVAQTAEVGMIAMATRGVPAGARLTIGSTALHVLRHAIVPVLMLHPAASA</sequence>
<dbReference type="EMBL" id="CAFBLP010000025">
    <property type="protein sequence ID" value="CAB4877609.1"/>
    <property type="molecule type" value="Genomic_DNA"/>
</dbReference>
<evidence type="ECO:0000256" key="1">
    <source>
        <dbReference type="ARBA" id="ARBA00008791"/>
    </source>
</evidence>
<evidence type="ECO:0000313" key="3">
    <source>
        <dbReference type="EMBL" id="CAB4877609.1"/>
    </source>
</evidence>
<dbReference type="SUPFAM" id="SSF52402">
    <property type="entry name" value="Adenine nucleotide alpha hydrolases-like"/>
    <property type="match status" value="2"/>
</dbReference>
<accession>A0A6J7EAK3</accession>
<feature type="domain" description="UspA" evidence="2">
    <location>
        <begin position="47"/>
        <end position="124"/>
    </location>
</feature>